<keyword evidence="9" id="KW-1185">Reference proteome</keyword>
<evidence type="ECO:0000313" key="9">
    <source>
        <dbReference type="Proteomes" id="UP000472277"/>
    </source>
</evidence>
<dbReference type="Ensembl" id="ENSSTUT00000073839.1">
    <property type="protein sequence ID" value="ENSSTUP00000069506.1"/>
    <property type="gene ID" value="ENSSTUG00000030521.1"/>
</dbReference>
<dbReference type="SUPFAM" id="SSF48726">
    <property type="entry name" value="Immunoglobulin"/>
    <property type="match status" value="1"/>
</dbReference>
<protein>
    <submittedName>
        <fullName evidence="8">T-cell receptor alpha/delta variable 31.0</fullName>
    </submittedName>
</protein>
<evidence type="ECO:0000256" key="2">
    <source>
        <dbReference type="ARBA" id="ARBA00023130"/>
    </source>
</evidence>
<organism evidence="8 9">
    <name type="scientific">Salmo trutta</name>
    <name type="common">Brown trout</name>
    <dbReference type="NCBI Taxonomy" id="8032"/>
    <lineage>
        <taxon>Eukaryota</taxon>
        <taxon>Metazoa</taxon>
        <taxon>Chordata</taxon>
        <taxon>Craniata</taxon>
        <taxon>Vertebrata</taxon>
        <taxon>Euteleostomi</taxon>
        <taxon>Actinopterygii</taxon>
        <taxon>Neopterygii</taxon>
        <taxon>Teleostei</taxon>
        <taxon>Protacanthopterygii</taxon>
        <taxon>Salmoniformes</taxon>
        <taxon>Salmonidae</taxon>
        <taxon>Salmoninae</taxon>
        <taxon>Salmo</taxon>
    </lineage>
</organism>
<feature type="signal peptide" evidence="6">
    <location>
        <begin position="1"/>
        <end position="20"/>
    </location>
</feature>
<dbReference type="PANTHER" id="PTHR19367">
    <property type="entry name" value="T-CELL RECEPTOR ALPHA CHAIN V REGION"/>
    <property type="match status" value="1"/>
</dbReference>
<dbReference type="GeneTree" id="ENSGT01030000234557"/>
<dbReference type="InterPro" id="IPR013783">
    <property type="entry name" value="Ig-like_fold"/>
</dbReference>
<dbReference type="PANTHER" id="PTHR19367:SF18">
    <property type="entry name" value="T CELL RECEPTOR ALPHA VARIABLE 16"/>
    <property type="match status" value="1"/>
</dbReference>
<evidence type="ECO:0000259" key="7">
    <source>
        <dbReference type="PROSITE" id="PS50835"/>
    </source>
</evidence>
<evidence type="ECO:0000256" key="3">
    <source>
        <dbReference type="ARBA" id="ARBA00023170"/>
    </source>
</evidence>
<dbReference type="GO" id="GO:0042101">
    <property type="term" value="C:T cell receptor complex"/>
    <property type="evidence" value="ECO:0007669"/>
    <property type="project" value="UniProtKB-KW"/>
</dbReference>
<accession>A0A674BEU6</accession>
<dbReference type="AlphaFoldDB" id="A0A674BEU6"/>
<dbReference type="Gene3D" id="2.60.40.10">
    <property type="entry name" value="Immunoglobulins"/>
    <property type="match status" value="1"/>
</dbReference>
<feature type="domain" description="Ig-like" evidence="7">
    <location>
        <begin position="12"/>
        <end position="125"/>
    </location>
</feature>
<evidence type="ECO:0000313" key="8">
    <source>
        <dbReference type="Ensembl" id="ENSSTUP00000069506.1"/>
    </source>
</evidence>
<evidence type="ECO:0000256" key="5">
    <source>
        <dbReference type="ARBA" id="ARBA00043266"/>
    </source>
</evidence>
<dbReference type="Proteomes" id="UP000472277">
    <property type="component" value="Chromosome 21"/>
</dbReference>
<dbReference type="InterPro" id="IPR051287">
    <property type="entry name" value="TCR_variable_region"/>
</dbReference>
<dbReference type="SMART" id="SM00409">
    <property type="entry name" value="IG"/>
    <property type="match status" value="1"/>
</dbReference>
<keyword evidence="2" id="KW-1064">Adaptive immunity</keyword>
<dbReference type="GO" id="GO:0002250">
    <property type="term" value="P:adaptive immune response"/>
    <property type="evidence" value="ECO:0007669"/>
    <property type="project" value="UniProtKB-KW"/>
</dbReference>
<evidence type="ECO:0000256" key="6">
    <source>
        <dbReference type="SAM" id="SignalP"/>
    </source>
</evidence>
<keyword evidence="1 6" id="KW-0732">Signal</keyword>
<dbReference type="PROSITE" id="PS50835">
    <property type="entry name" value="IG_LIKE"/>
    <property type="match status" value="1"/>
</dbReference>
<dbReference type="SMART" id="SM00406">
    <property type="entry name" value="IGv"/>
    <property type="match status" value="1"/>
</dbReference>
<reference evidence="8" key="2">
    <citation type="submission" date="2025-09" db="UniProtKB">
        <authorList>
            <consortium name="Ensembl"/>
        </authorList>
    </citation>
    <scope>IDENTIFICATION</scope>
</reference>
<name>A0A674BEU6_SALTR</name>
<keyword evidence="5" id="KW-1279">T cell receptor</keyword>
<keyword evidence="5" id="KW-0391">Immunity</keyword>
<dbReference type="InterPro" id="IPR007110">
    <property type="entry name" value="Ig-like_dom"/>
</dbReference>
<dbReference type="Pfam" id="PF07686">
    <property type="entry name" value="V-set"/>
    <property type="match status" value="1"/>
</dbReference>
<evidence type="ECO:0000256" key="4">
    <source>
        <dbReference type="ARBA" id="ARBA00023319"/>
    </source>
</evidence>
<proteinExistence type="predicted"/>
<sequence>MIFWYSILLLLPILFVRILAVDQQSGHVTALEGGLVTLSCTYTTSSTSPDLFWYIPLTRDSPQYVLRRDRYSEGSNSDEFKKRFDSRRNFTSSSFPLTIQRLQLSDSAVYYCALRPTVTTGDSVTVQQHRVECCSDNVTNFSMFDDTQKEEETRISKSRHGLVDSDWYYSSPTDLTVTDMEPWLRNVLILAACCYAAIQLCFIGTITFTPAPPLPRSTSPVY</sequence>
<keyword evidence="3" id="KW-0675">Receptor</keyword>
<dbReference type="InterPro" id="IPR003599">
    <property type="entry name" value="Ig_sub"/>
</dbReference>
<dbReference type="InterPro" id="IPR013106">
    <property type="entry name" value="Ig_V-set"/>
</dbReference>
<dbReference type="InParanoid" id="A0A674BEU6"/>
<feature type="chain" id="PRO_5025570900" evidence="6">
    <location>
        <begin position="21"/>
        <end position="222"/>
    </location>
</feature>
<reference evidence="8" key="1">
    <citation type="submission" date="2025-08" db="UniProtKB">
        <authorList>
            <consortium name="Ensembl"/>
        </authorList>
    </citation>
    <scope>IDENTIFICATION</scope>
</reference>
<dbReference type="InterPro" id="IPR036179">
    <property type="entry name" value="Ig-like_dom_sf"/>
</dbReference>
<keyword evidence="4" id="KW-0393">Immunoglobulin domain</keyword>
<evidence type="ECO:0000256" key="1">
    <source>
        <dbReference type="ARBA" id="ARBA00022729"/>
    </source>
</evidence>